<dbReference type="GO" id="GO:0016192">
    <property type="term" value="P:vesicle-mediated transport"/>
    <property type="evidence" value="ECO:0007669"/>
    <property type="project" value="InterPro"/>
</dbReference>
<evidence type="ECO:0000256" key="4">
    <source>
        <dbReference type="SAM" id="MobiDB-lite"/>
    </source>
</evidence>
<keyword evidence="2" id="KW-0217">Developmental protein</keyword>
<name>A0A2P6NTG0_9EUKA</name>
<comment type="subcellular location">
    <subcellularLocation>
        <location evidence="1">Cytoplasm</location>
    </subcellularLocation>
</comment>
<dbReference type="Pfam" id="PF19033">
    <property type="entry name" value="Intu_longin_3"/>
    <property type="match status" value="1"/>
</dbReference>
<feature type="region of interest" description="Disordered" evidence="4">
    <location>
        <begin position="354"/>
        <end position="377"/>
    </location>
</feature>
<evidence type="ECO:0000256" key="2">
    <source>
        <dbReference type="ARBA" id="ARBA00022473"/>
    </source>
</evidence>
<dbReference type="GO" id="GO:0005929">
    <property type="term" value="C:cilium"/>
    <property type="evidence" value="ECO:0007669"/>
    <property type="project" value="TreeGrafter"/>
</dbReference>
<evidence type="ECO:0000313" key="8">
    <source>
        <dbReference type="EMBL" id="PRP87252.1"/>
    </source>
</evidence>
<dbReference type="InterPro" id="IPR039151">
    <property type="entry name" value="INTU"/>
</dbReference>
<dbReference type="InterPro" id="IPR043988">
    <property type="entry name" value="CCZ1/INTU_longin_2"/>
</dbReference>
<dbReference type="InterPro" id="IPR043989">
    <property type="entry name" value="CCZ1/INTU/HSP4_longin_3"/>
</dbReference>
<dbReference type="OrthoDB" id="10263272at2759"/>
<dbReference type="STRING" id="1890364.A0A2P6NTG0"/>
<dbReference type="AlphaFoldDB" id="A0A2P6NTG0"/>
<reference evidence="8 9" key="1">
    <citation type="journal article" date="2018" name="Genome Biol. Evol.">
        <title>Multiple Roots of Fruiting Body Formation in Amoebozoa.</title>
        <authorList>
            <person name="Hillmann F."/>
            <person name="Forbes G."/>
            <person name="Novohradska S."/>
            <person name="Ferling I."/>
            <person name="Riege K."/>
            <person name="Groth M."/>
            <person name="Westermann M."/>
            <person name="Marz M."/>
            <person name="Spaller T."/>
            <person name="Winckler T."/>
            <person name="Schaap P."/>
            <person name="Glockner G."/>
        </authorList>
    </citation>
    <scope>NUCLEOTIDE SEQUENCE [LARGE SCALE GENOMIC DNA]</scope>
    <source>
        <strain evidence="8 9">Jena</strain>
    </source>
</reference>
<gene>
    <name evidence="8" type="ORF">PROFUN_01514</name>
</gene>
<organism evidence="8 9">
    <name type="scientific">Planoprotostelium fungivorum</name>
    <dbReference type="NCBI Taxonomy" id="1890364"/>
    <lineage>
        <taxon>Eukaryota</taxon>
        <taxon>Amoebozoa</taxon>
        <taxon>Evosea</taxon>
        <taxon>Variosea</taxon>
        <taxon>Cavosteliida</taxon>
        <taxon>Cavosteliaceae</taxon>
        <taxon>Planoprotostelium</taxon>
    </lineage>
</organism>
<accession>A0A2P6NTG0</accession>
<dbReference type="InterPro" id="IPR043987">
    <property type="entry name" value="CCZ1/INTU/HSP4_longin_1"/>
</dbReference>
<feature type="domain" description="CCZ1/INTU/HPS4 third Longin" evidence="7">
    <location>
        <begin position="383"/>
        <end position="491"/>
    </location>
</feature>
<dbReference type="EMBL" id="MDYQ01000021">
    <property type="protein sequence ID" value="PRP87252.1"/>
    <property type="molecule type" value="Genomic_DNA"/>
</dbReference>
<evidence type="ECO:0008006" key="10">
    <source>
        <dbReference type="Google" id="ProtNLM"/>
    </source>
</evidence>
<dbReference type="PANTHER" id="PTHR21082">
    <property type="entry name" value="PROTEIN INTURNED"/>
    <property type="match status" value="1"/>
</dbReference>
<evidence type="ECO:0000259" key="7">
    <source>
        <dbReference type="Pfam" id="PF19033"/>
    </source>
</evidence>
<evidence type="ECO:0000313" key="9">
    <source>
        <dbReference type="Proteomes" id="UP000241769"/>
    </source>
</evidence>
<proteinExistence type="predicted"/>
<dbReference type="Proteomes" id="UP000241769">
    <property type="component" value="Unassembled WGS sequence"/>
</dbReference>
<comment type="caution">
    <text evidence="8">The sequence shown here is derived from an EMBL/GenBank/DDBJ whole genome shotgun (WGS) entry which is preliminary data.</text>
</comment>
<keyword evidence="9" id="KW-1185">Reference proteome</keyword>
<evidence type="ECO:0000256" key="3">
    <source>
        <dbReference type="ARBA" id="ARBA00022490"/>
    </source>
</evidence>
<evidence type="ECO:0000259" key="5">
    <source>
        <dbReference type="Pfam" id="PF19031"/>
    </source>
</evidence>
<feature type="domain" description="CCZ1/INTU second Longin" evidence="6">
    <location>
        <begin position="211"/>
        <end position="312"/>
    </location>
</feature>
<sequence length="499" mass="56635">MDNTGGKLQNLFMILDAVKDLKAEEATGKEVLYAYPAGETQQSKAGLFLGMRDIVWDFAAQAIRTVCFQSPEGQAVRVSYVIMRGCLLILMLPNIESDYLVEHVLDELFGFITFAFGDIEIVLRDAGDKPPALVTSVRHSLNRAVAKIFREISSENRLHLFFSTFVRGVPYRQTSQSVHEKLGLWMSSLEVSGRSDAELYMDDSRVCLPSGSVLFYQGVVVHSHLDLIDTKEVYRYCLYNDLIPIFSRPNQFEISRADGAANVSLSVYDVYSRGYVEVAENDHSMSIHQNKKYLAIVRSGSLVLCLLMKEWTPPDGQLDPWYTEALYDTIVKMSSDNEVVRSLEKMGSSTSISLLEEMPPESLPEESKRDKHPTPSSHSGIMHYFYYHENQGTMIVPMLHTGPDLAPLKACFYQTCLTMRNFLKNLLRLKLPGLRRDKEKNFAEYGVKLALEESFNSTTSYWVIGRMSEEWEFYVCHVDGVPINVVELAFKFRAGTFAR</sequence>
<dbReference type="InParanoid" id="A0A2P6NTG0"/>
<keyword evidence="3" id="KW-0963">Cytoplasm</keyword>
<feature type="domain" description="CCZ1/INTU/HSP4 first Longin" evidence="5">
    <location>
        <begin position="12"/>
        <end position="117"/>
    </location>
</feature>
<protein>
    <recommendedName>
        <fullName evidence="10">CCZ1/INTU/HSP4 first Longin domain-containing protein</fullName>
    </recommendedName>
</protein>
<dbReference type="GO" id="GO:0060271">
    <property type="term" value="P:cilium assembly"/>
    <property type="evidence" value="ECO:0007669"/>
    <property type="project" value="InterPro"/>
</dbReference>
<evidence type="ECO:0000256" key="1">
    <source>
        <dbReference type="ARBA" id="ARBA00004496"/>
    </source>
</evidence>
<evidence type="ECO:0000259" key="6">
    <source>
        <dbReference type="Pfam" id="PF19032"/>
    </source>
</evidence>
<dbReference type="Pfam" id="PF19032">
    <property type="entry name" value="Intu_longin_2"/>
    <property type="match status" value="1"/>
</dbReference>
<dbReference type="GO" id="GO:0005737">
    <property type="term" value="C:cytoplasm"/>
    <property type="evidence" value="ECO:0007669"/>
    <property type="project" value="UniProtKB-SubCell"/>
</dbReference>
<dbReference type="Pfam" id="PF19031">
    <property type="entry name" value="Intu_longin_1"/>
    <property type="match status" value="1"/>
</dbReference>
<dbReference type="PANTHER" id="PTHR21082:SF4">
    <property type="entry name" value="PROTEIN INTURNED"/>
    <property type="match status" value="1"/>
</dbReference>